<dbReference type="CDD" id="cd06267">
    <property type="entry name" value="PBP1_LacI_sugar_binding-like"/>
    <property type="match status" value="1"/>
</dbReference>
<dbReference type="AlphaFoldDB" id="A0A4R6UY32"/>
<keyword evidence="2" id="KW-0238">DNA-binding</keyword>
<dbReference type="SUPFAM" id="SSF53822">
    <property type="entry name" value="Periplasmic binding protein-like I"/>
    <property type="match status" value="1"/>
</dbReference>
<evidence type="ECO:0000313" key="5">
    <source>
        <dbReference type="EMBL" id="TDQ52410.1"/>
    </source>
</evidence>
<dbReference type="SMART" id="SM00354">
    <property type="entry name" value="HTH_LACI"/>
    <property type="match status" value="1"/>
</dbReference>
<dbReference type="Proteomes" id="UP000295281">
    <property type="component" value="Unassembled WGS sequence"/>
</dbReference>
<dbReference type="Gene3D" id="3.40.50.2300">
    <property type="match status" value="2"/>
</dbReference>
<dbReference type="PANTHER" id="PTHR30146">
    <property type="entry name" value="LACI-RELATED TRANSCRIPTIONAL REPRESSOR"/>
    <property type="match status" value="1"/>
</dbReference>
<name>A0A4R6UY32_9ACTN</name>
<dbReference type="PANTHER" id="PTHR30146:SF109">
    <property type="entry name" value="HTH-TYPE TRANSCRIPTIONAL REGULATOR GALS"/>
    <property type="match status" value="1"/>
</dbReference>
<evidence type="ECO:0000313" key="6">
    <source>
        <dbReference type="Proteomes" id="UP000295281"/>
    </source>
</evidence>
<dbReference type="InterPro" id="IPR028082">
    <property type="entry name" value="Peripla_BP_I"/>
</dbReference>
<keyword evidence="1" id="KW-0805">Transcription regulation</keyword>
<evidence type="ECO:0000256" key="1">
    <source>
        <dbReference type="ARBA" id="ARBA00023015"/>
    </source>
</evidence>
<proteinExistence type="predicted"/>
<dbReference type="InterPro" id="IPR010982">
    <property type="entry name" value="Lambda_DNA-bd_dom_sf"/>
</dbReference>
<sequence>MGWGKAMERRRRPTLEMVAALAGVGRGTVSRVINGSEQVSPATREAVQQAVRELGYVPNRAARTLVTRRTDTVALVVSESNQRLFSDPFFAGIVLGVGMALSERGFQLLLATGRSGTEHERLGGYLAGQHVDGVLLLSLHRNDPLPKLLSESGVPFVYGGRPLGMSEDQMSYVDIDNFGGGRIATRRLIETGRRKIATITGPQDMIAGVERLQGYRAALDEVGIEFDESLVFYGDFSYDSGTSAMRALLERHPDLDAVFAASDLMGLATLRVLRAAGRTSPGDVAVVGYDDSTLAEHAEPPMTTVNQPTELMGREMARVLIDRITGDSAEPVQLILDTHLVLRESA</sequence>
<dbReference type="Gene3D" id="1.10.260.40">
    <property type="entry name" value="lambda repressor-like DNA-binding domains"/>
    <property type="match status" value="1"/>
</dbReference>
<dbReference type="Pfam" id="PF00356">
    <property type="entry name" value="LacI"/>
    <property type="match status" value="1"/>
</dbReference>
<keyword evidence="3" id="KW-0804">Transcription</keyword>
<dbReference type="InterPro" id="IPR046335">
    <property type="entry name" value="LacI/GalR-like_sensor"/>
</dbReference>
<evidence type="ECO:0000256" key="3">
    <source>
        <dbReference type="ARBA" id="ARBA00023163"/>
    </source>
</evidence>
<keyword evidence="6" id="KW-1185">Reference proteome</keyword>
<dbReference type="SUPFAM" id="SSF47413">
    <property type="entry name" value="lambda repressor-like DNA-binding domains"/>
    <property type="match status" value="1"/>
</dbReference>
<feature type="domain" description="HTH lacI-type" evidence="4">
    <location>
        <begin position="13"/>
        <end position="67"/>
    </location>
</feature>
<evidence type="ECO:0000259" key="4">
    <source>
        <dbReference type="PROSITE" id="PS50932"/>
    </source>
</evidence>
<evidence type="ECO:0000256" key="2">
    <source>
        <dbReference type="ARBA" id="ARBA00023125"/>
    </source>
</evidence>
<dbReference type="InterPro" id="IPR000843">
    <property type="entry name" value="HTH_LacI"/>
</dbReference>
<dbReference type="EMBL" id="SNYN01000006">
    <property type="protein sequence ID" value="TDQ52410.1"/>
    <property type="molecule type" value="Genomic_DNA"/>
</dbReference>
<dbReference type="CDD" id="cd01392">
    <property type="entry name" value="HTH_LacI"/>
    <property type="match status" value="1"/>
</dbReference>
<protein>
    <submittedName>
        <fullName evidence="5">LacI family transcriptional regulator</fullName>
    </submittedName>
</protein>
<reference evidence="5 6" key="1">
    <citation type="submission" date="2019-03" db="EMBL/GenBank/DDBJ databases">
        <title>Genomic Encyclopedia of Type Strains, Phase IV (KMG-IV): sequencing the most valuable type-strain genomes for metagenomic binning, comparative biology and taxonomic classification.</title>
        <authorList>
            <person name="Goeker M."/>
        </authorList>
    </citation>
    <scope>NUCLEOTIDE SEQUENCE [LARGE SCALE GENOMIC DNA]</scope>
    <source>
        <strain evidence="5 6">DSM 46770</strain>
    </source>
</reference>
<dbReference type="PROSITE" id="PS50932">
    <property type="entry name" value="HTH_LACI_2"/>
    <property type="match status" value="1"/>
</dbReference>
<gene>
    <name evidence="5" type="ORF">EV190_10648</name>
</gene>
<dbReference type="GO" id="GO:0000976">
    <property type="term" value="F:transcription cis-regulatory region binding"/>
    <property type="evidence" value="ECO:0007669"/>
    <property type="project" value="TreeGrafter"/>
</dbReference>
<comment type="caution">
    <text evidence="5">The sequence shown here is derived from an EMBL/GenBank/DDBJ whole genome shotgun (WGS) entry which is preliminary data.</text>
</comment>
<dbReference type="GO" id="GO:0003700">
    <property type="term" value="F:DNA-binding transcription factor activity"/>
    <property type="evidence" value="ECO:0007669"/>
    <property type="project" value="TreeGrafter"/>
</dbReference>
<organism evidence="5 6">
    <name type="scientific">Actinorugispora endophytica</name>
    <dbReference type="NCBI Taxonomy" id="1605990"/>
    <lineage>
        <taxon>Bacteria</taxon>
        <taxon>Bacillati</taxon>
        <taxon>Actinomycetota</taxon>
        <taxon>Actinomycetes</taxon>
        <taxon>Streptosporangiales</taxon>
        <taxon>Nocardiopsidaceae</taxon>
        <taxon>Actinorugispora</taxon>
    </lineage>
</organism>
<dbReference type="Pfam" id="PF13377">
    <property type="entry name" value="Peripla_BP_3"/>
    <property type="match status" value="1"/>
</dbReference>
<accession>A0A4R6UY32</accession>